<gene>
    <name evidence="1" type="ORF">CH338_26580</name>
</gene>
<evidence type="ECO:0000313" key="2">
    <source>
        <dbReference type="Proteomes" id="UP000248863"/>
    </source>
</evidence>
<keyword evidence="2" id="KW-1185">Reference proteome</keyword>
<name>A0A327JWY0_9BRAD</name>
<dbReference type="Proteomes" id="UP000248863">
    <property type="component" value="Unassembled WGS sequence"/>
</dbReference>
<protein>
    <submittedName>
        <fullName evidence="1">Uncharacterized protein</fullName>
    </submittedName>
</protein>
<reference evidence="1 2" key="1">
    <citation type="submission" date="2017-07" db="EMBL/GenBank/DDBJ databases">
        <title>Draft Genome Sequences of Select Purple Nonsulfur Bacteria.</title>
        <authorList>
            <person name="Lasarre B."/>
            <person name="Mckinlay J.B."/>
        </authorList>
    </citation>
    <scope>NUCLEOTIDE SEQUENCE [LARGE SCALE GENOMIC DNA]</scope>
    <source>
        <strain evidence="1 2">DSM 11907</strain>
    </source>
</reference>
<dbReference type="EMBL" id="NPEU01000542">
    <property type="protein sequence ID" value="RAI31020.1"/>
    <property type="molecule type" value="Genomic_DNA"/>
</dbReference>
<comment type="caution">
    <text evidence="1">The sequence shown here is derived from an EMBL/GenBank/DDBJ whole genome shotgun (WGS) entry which is preliminary data.</text>
</comment>
<sequence>MTEKETRLERVRRRFDKQTRDDSTFWRFPLTEAVMTLLRSGEPVTIDSLIERLKKPLEVPDVPLTAGASMAAIDRLQKLRTEMEGDHQK</sequence>
<accession>A0A327JWY0</accession>
<dbReference type="AlphaFoldDB" id="A0A327JWY0"/>
<proteinExistence type="predicted"/>
<evidence type="ECO:0000313" key="1">
    <source>
        <dbReference type="EMBL" id="RAI31020.1"/>
    </source>
</evidence>
<organism evidence="1 2">
    <name type="scientific">Rhodoplanes elegans</name>
    <dbReference type="NCBI Taxonomy" id="29408"/>
    <lineage>
        <taxon>Bacteria</taxon>
        <taxon>Pseudomonadati</taxon>
        <taxon>Pseudomonadota</taxon>
        <taxon>Alphaproteobacteria</taxon>
        <taxon>Hyphomicrobiales</taxon>
        <taxon>Nitrobacteraceae</taxon>
        <taxon>Rhodoplanes</taxon>
    </lineage>
</organism>